<reference evidence="1 2" key="1">
    <citation type="submission" date="2023-02" db="EMBL/GenBank/DDBJ databases">
        <title>LHISI_Scaffold_Assembly.</title>
        <authorList>
            <person name="Stuart O.P."/>
            <person name="Cleave R."/>
            <person name="Magrath M.J.L."/>
            <person name="Mikheyev A.S."/>
        </authorList>
    </citation>
    <scope>NUCLEOTIDE SEQUENCE [LARGE SCALE GENOMIC DNA]</scope>
    <source>
        <strain evidence="1">Daus_M_001</strain>
        <tissue evidence="1">Leg muscle</tissue>
    </source>
</reference>
<keyword evidence="2" id="KW-1185">Reference proteome</keyword>
<dbReference type="EMBL" id="JARBHB010000012">
    <property type="protein sequence ID" value="KAJ8871371.1"/>
    <property type="molecule type" value="Genomic_DNA"/>
</dbReference>
<evidence type="ECO:0000313" key="2">
    <source>
        <dbReference type="Proteomes" id="UP001159363"/>
    </source>
</evidence>
<comment type="caution">
    <text evidence="1">The sequence shown here is derived from an EMBL/GenBank/DDBJ whole genome shotgun (WGS) entry which is preliminary data.</text>
</comment>
<sequence length="543" mass="60114">MENDASRKSGISLAGRCSLPSTVQEINATSCATSGRINFCGVRVRGKLFSPLKSSDTRLTRGIAPTILPRPRQLPDGYPFGAVRLLASHQGKPGSIPGRVTPNFCKWESCLMMPLVGSFSRGSPVSPAFSFRRCSIVTSFHSHRLSRPRCQEPPKYLNSTLPFWQTPPCLKVNRRVHLYSKQTAPRIIRYTHCRLDEVGEHNMSEEIELLKLKKRRRSAIKSIIPLALPGNCGISVTDGIWSSRGRTLWGECIGKAGPASQCNDPNVPPELDSIVPPREPFFHREADRVKPKVAQGSPCCLLRVPFWTCNTLRYVDGTVEALSTAASSSVDTGPRGLAVLLAAASRAGPPAVWIQDGRELPSLAAYIRWDPTLFGYHSPGFCQNSAGWLPRPCAKKNPDRFYILRFGDECRNQRNALSLAGGRLLSVHPLEQRICDVYLRYSPDILGTTTTCLPPMRTGFDSLRGRPWFSHVGIVPDDVAGRRVSSSGISGFPRPYIPTFAQCQSRFALVSSQDLNVKIRLNLFTHSLLICQILFHLLIEETL</sequence>
<gene>
    <name evidence="1" type="ORF">PR048_027688</name>
</gene>
<accession>A0ABQ9GH63</accession>
<protein>
    <submittedName>
        <fullName evidence="1">Uncharacterized protein</fullName>
    </submittedName>
</protein>
<name>A0ABQ9GH63_9NEOP</name>
<organism evidence="1 2">
    <name type="scientific">Dryococelus australis</name>
    <dbReference type="NCBI Taxonomy" id="614101"/>
    <lineage>
        <taxon>Eukaryota</taxon>
        <taxon>Metazoa</taxon>
        <taxon>Ecdysozoa</taxon>
        <taxon>Arthropoda</taxon>
        <taxon>Hexapoda</taxon>
        <taxon>Insecta</taxon>
        <taxon>Pterygota</taxon>
        <taxon>Neoptera</taxon>
        <taxon>Polyneoptera</taxon>
        <taxon>Phasmatodea</taxon>
        <taxon>Verophasmatodea</taxon>
        <taxon>Anareolatae</taxon>
        <taxon>Phasmatidae</taxon>
        <taxon>Eurycanthinae</taxon>
        <taxon>Dryococelus</taxon>
    </lineage>
</organism>
<dbReference type="Proteomes" id="UP001159363">
    <property type="component" value="Chromosome 11"/>
</dbReference>
<evidence type="ECO:0000313" key="1">
    <source>
        <dbReference type="EMBL" id="KAJ8871371.1"/>
    </source>
</evidence>
<proteinExistence type="predicted"/>